<reference evidence="9" key="1">
    <citation type="submission" date="2015-10" db="EMBL/GenBank/DDBJ databases">
        <title>Comparative analysis of sym-gene organization in Rhizobium leguminosarum bv. viciae strains, isolated from different host plants and demonstrating clear differences in symbiotic specificity.</title>
        <authorList>
            <person name="Chirak E.R."/>
            <person name="Kimeklis A.K."/>
            <person name="Andronov E.E."/>
        </authorList>
    </citation>
    <scope>NUCLEOTIDE SEQUENCE</scope>
    <source>
        <strain evidence="9">Vaf12</strain>
    </source>
</reference>
<comment type="similarity">
    <text evidence="2">Belongs to the ABC transporter superfamily.</text>
</comment>
<dbReference type="EMBL" id="KT944070">
    <property type="protein sequence ID" value="ALU64642.1"/>
    <property type="molecule type" value="Genomic_DNA"/>
</dbReference>
<evidence type="ECO:0000256" key="7">
    <source>
        <dbReference type="ARBA" id="ARBA00023136"/>
    </source>
</evidence>
<evidence type="ECO:0000259" key="8">
    <source>
        <dbReference type="PROSITE" id="PS50893"/>
    </source>
</evidence>
<dbReference type="GO" id="GO:0005524">
    <property type="term" value="F:ATP binding"/>
    <property type="evidence" value="ECO:0007669"/>
    <property type="project" value="UniProtKB-KW"/>
</dbReference>
<dbReference type="SUPFAM" id="SSF52540">
    <property type="entry name" value="P-loop containing nucleoside triphosphate hydrolases"/>
    <property type="match status" value="1"/>
</dbReference>
<dbReference type="FunFam" id="3.40.50.300:FF:000016">
    <property type="entry name" value="Oligopeptide ABC transporter ATP-binding component"/>
    <property type="match status" value="1"/>
</dbReference>
<dbReference type="Pfam" id="PF00005">
    <property type="entry name" value="ABC_tran"/>
    <property type="match status" value="1"/>
</dbReference>
<evidence type="ECO:0000256" key="2">
    <source>
        <dbReference type="ARBA" id="ARBA00005417"/>
    </source>
</evidence>
<evidence type="ECO:0000256" key="5">
    <source>
        <dbReference type="ARBA" id="ARBA00022741"/>
    </source>
</evidence>
<dbReference type="Gene3D" id="3.40.50.300">
    <property type="entry name" value="P-loop containing nucleotide triphosphate hydrolases"/>
    <property type="match status" value="1"/>
</dbReference>
<dbReference type="PROSITE" id="PS50893">
    <property type="entry name" value="ABC_TRANSPORTER_2"/>
    <property type="match status" value="1"/>
</dbReference>
<dbReference type="GO" id="GO:0005886">
    <property type="term" value="C:plasma membrane"/>
    <property type="evidence" value="ECO:0007669"/>
    <property type="project" value="UniProtKB-SubCell"/>
</dbReference>
<name>A0A0U2QS80_RHILV</name>
<dbReference type="InterPro" id="IPR003439">
    <property type="entry name" value="ABC_transporter-like_ATP-bd"/>
</dbReference>
<evidence type="ECO:0000256" key="3">
    <source>
        <dbReference type="ARBA" id="ARBA00022448"/>
    </source>
</evidence>
<dbReference type="PROSITE" id="PS00211">
    <property type="entry name" value="ABC_TRANSPORTER_1"/>
    <property type="match status" value="1"/>
</dbReference>
<feature type="domain" description="ABC transporter" evidence="8">
    <location>
        <begin position="19"/>
        <end position="268"/>
    </location>
</feature>
<dbReference type="InterPro" id="IPR013563">
    <property type="entry name" value="Oligopep_ABC_C"/>
</dbReference>
<dbReference type="InterPro" id="IPR003593">
    <property type="entry name" value="AAA+_ATPase"/>
</dbReference>
<evidence type="ECO:0000256" key="4">
    <source>
        <dbReference type="ARBA" id="ARBA00022475"/>
    </source>
</evidence>
<evidence type="ECO:0000256" key="6">
    <source>
        <dbReference type="ARBA" id="ARBA00022840"/>
    </source>
</evidence>
<dbReference type="GO" id="GO:0055085">
    <property type="term" value="P:transmembrane transport"/>
    <property type="evidence" value="ECO:0007669"/>
    <property type="project" value="UniProtKB-ARBA"/>
</dbReference>
<keyword evidence="7" id="KW-0472">Membrane</keyword>
<dbReference type="InterPro" id="IPR050388">
    <property type="entry name" value="ABC_Ni/Peptide_Import"/>
</dbReference>
<dbReference type="InterPro" id="IPR017871">
    <property type="entry name" value="ABC_transporter-like_CS"/>
</dbReference>
<keyword evidence="6" id="KW-0067">ATP-binding</keyword>
<dbReference type="Pfam" id="PF08352">
    <property type="entry name" value="oligo_HPY"/>
    <property type="match status" value="1"/>
</dbReference>
<dbReference type="PANTHER" id="PTHR43297">
    <property type="entry name" value="OLIGOPEPTIDE TRANSPORT ATP-BINDING PROTEIN APPD"/>
    <property type="match status" value="1"/>
</dbReference>
<dbReference type="AlphaFoldDB" id="A0A0U2QS80"/>
<dbReference type="SMART" id="SM00382">
    <property type="entry name" value="AAA"/>
    <property type="match status" value="1"/>
</dbReference>
<keyword evidence="5" id="KW-0547">Nucleotide-binding</keyword>
<proteinExistence type="inferred from homology"/>
<dbReference type="CDD" id="cd03257">
    <property type="entry name" value="ABC_NikE_OppD_transporters"/>
    <property type="match status" value="1"/>
</dbReference>
<keyword evidence="4" id="KW-1003">Cell membrane</keyword>
<dbReference type="NCBIfam" id="TIGR01727">
    <property type="entry name" value="oligo_HPY"/>
    <property type="match status" value="1"/>
</dbReference>
<dbReference type="PANTHER" id="PTHR43297:SF2">
    <property type="entry name" value="DIPEPTIDE TRANSPORT ATP-BINDING PROTEIN DPPD"/>
    <property type="match status" value="1"/>
</dbReference>
<dbReference type="InterPro" id="IPR027417">
    <property type="entry name" value="P-loop_NTPase"/>
</dbReference>
<evidence type="ECO:0000313" key="9">
    <source>
        <dbReference type="EMBL" id="ALU64642.1"/>
    </source>
</evidence>
<protein>
    <submittedName>
        <fullName evidence="9">DppD</fullName>
    </submittedName>
</protein>
<dbReference type="GO" id="GO:0015833">
    <property type="term" value="P:peptide transport"/>
    <property type="evidence" value="ECO:0007669"/>
    <property type="project" value="InterPro"/>
</dbReference>
<gene>
    <name evidence="9" type="primary">dppD</name>
</gene>
<comment type="subcellular location">
    <subcellularLocation>
        <location evidence="1">Cell inner membrane</location>
        <topology evidence="1">Peripheral membrane protein</topology>
    </subcellularLocation>
</comment>
<organism evidence="9">
    <name type="scientific">Rhizobium leguminosarum bv. viciae</name>
    <dbReference type="NCBI Taxonomy" id="387"/>
    <lineage>
        <taxon>Bacteria</taxon>
        <taxon>Pseudomonadati</taxon>
        <taxon>Pseudomonadota</taxon>
        <taxon>Alphaproteobacteria</taxon>
        <taxon>Hyphomicrobiales</taxon>
        <taxon>Rhizobiaceae</taxon>
        <taxon>Rhizobium/Agrobacterium group</taxon>
        <taxon>Rhizobium</taxon>
    </lineage>
</organism>
<keyword evidence="3" id="KW-0813">Transport</keyword>
<dbReference type="GO" id="GO:0016887">
    <property type="term" value="F:ATP hydrolysis activity"/>
    <property type="evidence" value="ECO:0007669"/>
    <property type="project" value="InterPro"/>
</dbReference>
<sequence length="335" mass="36777">MKPLSEFDANAAFGSSPLLQVQNLAVLVPVRRGQAFAVKEVNLDVEIGRTTALVGESGSGKTLMSRAILRLDAPPIMVKGSIKFQGLDLLKLSNRLMDDVRGRKIGMVFQDPHRSLNPTMTVQTHFVHLLRGRAGMSDAAARLEGKRLLDQVQIARSGDRLLSYPHELSGGMKQRIMIGLAIATKPSLLIADEPTTALDPYVQLEILTLLRDLQAETRMAILLISHDLAVVREVAHTVAVMYAGRTVETGAADRVLTDPRHPYTQALLNSAPDRGVQTDWLPALDGIVPDIENDVVGCAFADRCAVQDRICRNVRPALRWGEDERMFACHRPNGE</sequence>
<evidence type="ECO:0000256" key="1">
    <source>
        <dbReference type="ARBA" id="ARBA00004417"/>
    </source>
</evidence>
<accession>A0A0U2QS80</accession>